<keyword evidence="2" id="KW-1185">Reference proteome</keyword>
<proteinExistence type="predicted"/>
<organism evidence="1 2">
    <name type="scientific">Burkholderia ubonensis</name>
    <dbReference type="NCBI Taxonomy" id="101571"/>
    <lineage>
        <taxon>Bacteria</taxon>
        <taxon>Pseudomonadati</taxon>
        <taxon>Pseudomonadota</taxon>
        <taxon>Betaproteobacteria</taxon>
        <taxon>Burkholderiales</taxon>
        <taxon>Burkholderiaceae</taxon>
        <taxon>Burkholderia</taxon>
        <taxon>Burkholderia cepacia complex</taxon>
    </lineage>
</organism>
<dbReference type="RefSeq" id="WP_059924994.1">
    <property type="nucleotide sequence ID" value="NZ_LPBG01000047.1"/>
</dbReference>
<reference evidence="1 2" key="1">
    <citation type="submission" date="2015-11" db="EMBL/GenBank/DDBJ databases">
        <title>Expanding the genomic diversity of Burkholderia species for the development of highly accurate diagnostics.</title>
        <authorList>
            <person name="Sahl J."/>
            <person name="Keim P."/>
            <person name="Wagner D."/>
        </authorList>
    </citation>
    <scope>NUCLEOTIDE SEQUENCE [LARGE SCALE GENOMIC DNA]</scope>
    <source>
        <strain evidence="1 2">MSMB1808WGS</strain>
    </source>
</reference>
<comment type="caution">
    <text evidence="1">The sequence shown here is derived from an EMBL/GenBank/DDBJ whole genome shotgun (WGS) entry which is preliminary data.</text>
</comment>
<dbReference type="EMBL" id="LPBJ01000047">
    <property type="protein sequence ID" value="KVP98046.1"/>
    <property type="molecule type" value="Genomic_DNA"/>
</dbReference>
<gene>
    <name evidence="1" type="ORF">WJ96_05610</name>
</gene>
<evidence type="ECO:0000313" key="2">
    <source>
        <dbReference type="Proteomes" id="UP000056453"/>
    </source>
</evidence>
<dbReference type="AlphaFoldDB" id="A0AAW3MXX2"/>
<accession>A0AAW3MXX2</accession>
<evidence type="ECO:0000313" key="1">
    <source>
        <dbReference type="EMBL" id="KVP98046.1"/>
    </source>
</evidence>
<name>A0AAW3MXX2_9BURK</name>
<dbReference type="Proteomes" id="UP000056453">
    <property type="component" value="Unassembled WGS sequence"/>
</dbReference>
<protein>
    <submittedName>
        <fullName evidence="1">Uncharacterized protein</fullName>
    </submittedName>
</protein>
<sequence>MNLGDRLKAANAYQAEMARRAAMEKQAAGDEETLKLLLSTRHFFDYAFQVFEHRLLHGKVPGMIALGGKTFRDVASMLNTYQWNIPPQKSRLWRTEGKGIWTPGHPLYTVWEEFDARCKAAGLEPQWVSCDDGGARESWYELTVTALQ</sequence>